<evidence type="ECO:0000313" key="2">
    <source>
        <dbReference type="Proteomes" id="UP000275530"/>
    </source>
</evidence>
<sequence length="75" mass="8478">MSLSWQLRNVMDRFIARANIGHFQDLLARETDPEQRRVIENLLALEQKKLERAESQASDQSGAAGKPGSVARQSR</sequence>
<keyword evidence="2" id="KW-1185">Reference proteome</keyword>
<evidence type="ECO:0000313" key="1">
    <source>
        <dbReference type="EMBL" id="RJT33592.1"/>
    </source>
</evidence>
<dbReference type="EMBL" id="QZXA01000005">
    <property type="protein sequence ID" value="RJT33592.1"/>
    <property type="molecule type" value="Genomic_DNA"/>
</dbReference>
<gene>
    <name evidence="1" type="ORF">D3242_13565</name>
</gene>
<comment type="caution">
    <text evidence="1">The sequence shown here is derived from an EMBL/GenBank/DDBJ whole genome shotgun (WGS) entry which is preliminary data.</text>
</comment>
<protein>
    <submittedName>
        <fullName evidence="1">Uncharacterized protein</fullName>
    </submittedName>
</protein>
<name>A0A6M7TI37_9HYPH</name>
<accession>A0A6M7TI37</accession>
<dbReference type="AlphaFoldDB" id="A0A6M7TI37"/>
<organism evidence="1 2">
    <name type="scientific">Mesorhizobium jarvisii</name>
    <dbReference type="NCBI Taxonomy" id="1777867"/>
    <lineage>
        <taxon>Bacteria</taxon>
        <taxon>Pseudomonadati</taxon>
        <taxon>Pseudomonadota</taxon>
        <taxon>Alphaproteobacteria</taxon>
        <taxon>Hyphomicrobiales</taxon>
        <taxon>Phyllobacteriaceae</taxon>
        <taxon>Mesorhizobium</taxon>
    </lineage>
</organism>
<reference evidence="1 2" key="1">
    <citation type="submission" date="2018-09" db="EMBL/GenBank/DDBJ databases">
        <title>Mesorhizobium carmichaelinearum sp. nov. isolated from Carmichaelinea spp. root nodules in New Zealand.</title>
        <authorList>
            <person name="De Meyer S.E."/>
        </authorList>
    </citation>
    <scope>NUCLEOTIDE SEQUENCE [LARGE SCALE GENOMIC DNA]</scope>
    <source>
        <strain evidence="1 2">LMG 28313</strain>
    </source>
</reference>
<proteinExistence type="predicted"/>
<dbReference type="Proteomes" id="UP000275530">
    <property type="component" value="Unassembled WGS sequence"/>
</dbReference>